<dbReference type="AlphaFoldDB" id="A0A7U3ZP48"/>
<evidence type="ECO:0000313" key="5">
    <source>
        <dbReference type="EMBL" id="AEI50781.1"/>
    </source>
</evidence>
<evidence type="ECO:0000256" key="1">
    <source>
        <dbReference type="ARBA" id="ARBA00001526"/>
    </source>
</evidence>
<name>A0A7U3ZP48_RUNSL</name>
<keyword evidence="5" id="KW-0378">Hydrolase</keyword>
<dbReference type="NCBIfam" id="NF012099">
    <property type="entry name" value="SubclassA2"/>
    <property type="match status" value="1"/>
</dbReference>
<dbReference type="InterPro" id="IPR012338">
    <property type="entry name" value="Beta-lactam/transpept-like"/>
</dbReference>
<dbReference type="RefSeq" id="WP_013930073.1">
    <property type="nucleotide sequence ID" value="NC_015703.1"/>
</dbReference>
<comment type="catalytic activity">
    <reaction evidence="1">
        <text>a beta-lactam + H2O = a substituted beta-amino acid</text>
        <dbReference type="Rhea" id="RHEA:20401"/>
        <dbReference type="ChEBI" id="CHEBI:15377"/>
        <dbReference type="ChEBI" id="CHEBI:35627"/>
        <dbReference type="ChEBI" id="CHEBI:140347"/>
        <dbReference type="EC" id="3.5.2.6"/>
    </reaction>
</comment>
<dbReference type="InterPro" id="IPR045155">
    <property type="entry name" value="Beta-lactam_cat"/>
</dbReference>
<dbReference type="GO" id="GO:0008800">
    <property type="term" value="F:beta-lactamase activity"/>
    <property type="evidence" value="ECO:0007669"/>
    <property type="project" value="UniProtKB-EC"/>
</dbReference>
<dbReference type="PANTHER" id="PTHR35333:SF3">
    <property type="entry name" value="BETA-LACTAMASE-TYPE TRANSPEPTIDASE FOLD CONTAINING PROTEIN"/>
    <property type="match status" value="1"/>
</dbReference>
<reference evidence="5 6" key="2">
    <citation type="journal article" date="2012" name="Stand. Genomic Sci.">
        <title>Complete genome sequence of the aquatic bacterium Runella slithyformis type strain (LSU 4(T)).</title>
        <authorList>
            <person name="Copeland A."/>
            <person name="Zhang X."/>
            <person name="Misra M."/>
            <person name="Lapidus A."/>
            <person name="Nolan M."/>
            <person name="Lucas S."/>
            <person name="Deshpande S."/>
            <person name="Cheng J.F."/>
            <person name="Tapia R."/>
            <person name="Goodwin L.A."/>
            <person name="Pitluck S."/>
            <person name="Liolios K."/>
            <person name="Pagani I."/>
            <person name="Ivanova N."/>
            <person name="Mikhailova N."/>
            <person name="Pati A."/>
            <person name="Chen A."/>
            <person name="Palaniappan K."/>
            <person name="Land M."/>
            <person name="Hauser L."/>
            <person name="Pan C."/>
            <person name="Jeffries C.D."/>
            <person name="Detter J.C."/>
            <person name="Brambilla E.M."/>
            <person name="Rohde M."/>
            <person name="Djao O.D."/>
            <person name="Goker M."/>
            <person name="Sikorski J."/>
            <person name="Tindall B.J."/>
            <person name="Woyke T."/>
            <person name="Bristow J."/>
            <person name="Eisen J.A."/>
            <person name="Markowitz V."/>
            <person name="Hugenholtz P."/>
            <person name="Kyrpides N.C."/>
            <person name="Klenk H.P."/>
            <person name="Mavromatis K."/>
        </authorList>
    </citation>
    <scope>NUCLEOTIDE SEQUENCE [LARGE SCALE GENOMIC DNA]</scope>
    <source>
        <strain evidence="6">ATCC 29530 / DSM 19594 / LMG 11500 / NCIMB 11436 / LSU 4</strain>
    </source>
</reference>
<organism evidence="5 6">
    <name type="scientific">Runella slithyformis (strain ATCC 29530 / DSM 19594 / LMG 11500 / NCIMB 11436 / LSU 4)</name>
    <dbReference type="NCBI Taxonomy" id="761193"/>
    <lineage>
        <taxon>Bacteria</taxon>
        <taxon>Pseudomonadati</taxon>
        <taxon>Bacteroidota</taxon>
        <taxon>Cytophagia</taxon>
        <taxon>Cytophagales</taxon>
        <taxon>Spirosomataceae</taxon>
        <taxon>Runella</taxon>
    </lineage>
</organism>
<dbReference type="EC" id="3.5.2.6" evidence="3"/>
<protein>
    <recommendedName>
        <fullName evidence="3">beta-lactamase</fullName>
        <ecNumber evidence="3">3.5.2.6</ecNumber>
    </recommendedName>
</protein>
<accession>A0A7U3ZP48</accession>
<reference evidence="6" key="1">
    <citation type="submission" date="2011-06" db="EMBL/GenBank/DDBJ databases">
        <title>The complete genome of chromosome of Runella slithyformis DSM 19594.</title>
        <authorList>
            <consortium name="US DOE Joint Genome Institute (JGI-PGF)"/>
            <person name="Lucas S."/>
            <person name="Han J."/>
            <person name="Lapidus A."/>
            <person name="Bruce D."/>
            <person name="Goodwin L."/>
            <person name="Pitluck S."/>
            <person name="Peters L."/>
            <person name="Kyrpides N."/>
            <person name="Mavromatis K."/>
            <person name="Ivanova N."/>
            <person name="Ovchinnikova G."/>
            <person name="Zhang X."/>
            <person name="Misra M."/>
            <person name="Detter J.C."/>
            <person name="Tapia R."/>
            <person name="Han C."/>
            <person name="Land M."/>
            <person name="Hauser L."/>
            <person name="Markowitz V."/>
            <person name="Cheng J.-F."/>
            <person name="Hugenholtz P."/>
            <person name="Woyke T."/>
            <person name="Wu D."/>
            <person name="Tindall B."/>
            <person name="Faehrich R."/>
            <person name="Brambilla E."/>
            <person name="Klenk H.-P."/>
            <person name="Eisen J.A."/>
        </authorList>
    </citation>
    <scope>NUCLEOTIDE SEQUENCE [LARGE SCALE GENOMIC DNA]</scope>
    <source>
        <strain evidence="6">ATCC 29530 / DSM 19594 / LMG 11500 / NCIMB 11436 / LSU 4</strain>
    </source>
</reference>
<evidence type="ECO:0000259" key="4">
    <source>
        <dbReference type="Pfam" id="PF13354"/>
    </source>
</evidence>
<sequence length="298" mass="32876">MTKSIYLTAFFFSVIIGRTAAQSTDVLRQKIHQVVSTKKATVGVAIVGPDGKDTLSFHGDGHFPLQSVFKFHIGVAMLSQVDKGKFSLTQKINIDKKDLLPDLYSPLRDKYPNGGALPLAEILQYTVAESDNVGCEVLLRLLGGAQAVEKYLHQTGVKDLSIKFNEEQQQGNWEWQFQNWTTPKAANQVLSAFYYNKPALLSPKSHAFIWKVMRETKTGAKRLRGQLPEGTVVAHKTGSSGTNKAGLTAAVNDIGIVFLPTGKPFFISVLVTDSKENAETNEKIIADIAKVTWDYFVK</sequence>
<proteinExistence type="inferred from homology"/>
<dbReference type="PANTHER" id="PTHR35333">
    <property type="entry name" value="BETA-LACTAMASE"/>
    <property type="match status" value="1"/>
</dbReference>
<dbReference type="EMBL" id="CP002859">
    <property type="protein sequence ID" value="AEI50781.1"/>
    <property type="molecule type" value="Genomic_DNA"/>
</dbReference>
<dbReference type="KEGG" id="rsi:Runsl_4456"/>
<dbReference type="NCBIfam" id="NF033103">
    <property type="entry name" value="bla_class_A"/>
    <property type="match status" value="1"/>
</dbReference>
<dbReference type="SUPFAM" id="SSF56601">
    <property type="entry name" value="beta-lactamase/transpeptidase-like"/>
    <property type="match status" value="1"/>
</dbReference>
<dbReference type="Gene3D" id="3.40.710.10">
    <property type="entry name" value="DD-peptidase/beta-lactamase superfamily"/>
    <property type="match status" value="1"/>
</dbReference>
<evidence type="ECO:0000313" key="6">
    <source>
        <dbReference type="Proteomes" id="UP000000493"/>
    </source>
</evidence>
<dbReference type="GO" id="GO:0046677">
    <property type="term" value="P:response to antibiotic"/>
    <property type="evidence" value="ECO:0007669"/>
    <property type="project" value="InterPro"/>
</dbReference>
<feature type="domain" description="Beta-lactamase class A catalytic" evidence="4">
    <location>
        <begin position="46"/>
        <end position="271"/>
    </location>
</feature>
<evidence type="ECO:0000256" key="3">
    <source>
        <dbReference type="ARBA" id="ARBA00012865"/>
    </source>
</evidence>
<gene>
    <name evidence="5" type="ordered locus">Runsl_4456</name>
</gene>
<dbReference type="GO" id="GO:0030655">
    <property type="term" value="P:beta-lactam antibiotic catabolic process"/>
    <property type="evidence" value="ECO:0007669"/>
    <property type="project" value="InterPro"/>
</dbReference>
<comment type="similarity">
    <text evidence="2">Belongs to the class-A beta-lactamase family.</text>
</comment>
<evidence type="ECO:0000256" key="2">
    <source>
        <dbReference type="ARBA" id="ARBA00009009"/>
    </source>
</evidence>
<keyword evidence="6" id="KW-1185">Reference proteome</keyword>
<dbReference type="Proteomes" id="UP000000493">
    <property type="component" value="Chromosome"/>
</dbReference>
<dbReference type="PRINTS" id="PR00118">
    <property type="entry name" value="BLACTAMASEA"/>
</dbReference>
<dbReference type="Pfam" id="PF13354">
    <property type="entry name" value="Beta-lactamase2"/>
    <property type="match status" value="1"/>
</dbReference>
<dbReference type="InterPro" id="IPR000871">
    <property type="entry name" value="Beta-lactam_class-A"/>
</dbReference>